<dbReference type="GO" id="GO:0008422">
    <property type="term" value="F:beta-glucosidase activity"/>
    <property type="evidence" value="ECO:0007669"/>
    <property type="project" value="TreeGrafter"/>
</dbReference>
<evidence type="ECO:0000256" key="4">
    <source>
        <dbReference type="RuleBase" id="RU003690"/>
    </source>
</evidence>
<evidence type="ECO:0000256" key="1">
    <source>
        <dbReference type="ARBA" id="ARBA00010838"/>
    </source>
</evidence>
<name>A0A2S5KSZ0_9PROT</name>
<keyword evidence="2" id="KW-0378">Hydrolase</keyword>
<keyword evidence="3" id="KW-0326">Glycosidase</keyword>
<dbReference type="EMBL" id="PRLP01000023">
    <property type="protein sequence ID" value="PPC77971.1"/>
    <property type="molecule type" value="Genomic_DNA"/>
</dbReference>
<dbReference type="GO" id="GO:0016052">
    <property type="term" value="P:carbohydrate catabolic process"/>
    <property type="evidence" value="ECO:0007669"/>
    <property type="project" value="TreeGrafter"/>
</dbReference>
<dbReference type="InterPro" id="IPR001360">
    <property type="entry name" value="Glyco_hydro_1"/>
</dbReference>
<proteinExistence type="inferred from homology"/>
<dbReference type="Gene3D" id="3.20.20.80">
    <property type="entry name" value="Glycosidases"/>
    <property type="match status" value="1"/>
</dbReference>
<dbReference type="Pfam" id="PF00232">
    <property type="entry name" value="Glyco_hydro_1"/>
    <property type="match status" value="1"/>
</dbReference>
<comment type="caution">
    <text evidence="5">The sequence shown here is derived from an EMBL/GenBank/DDBJ whole genome shotgun (WGS) entry which is preliminary data.</text>
</comment>
<dbReference type="OrthoDB" id="9765195at2"/>
<organism evidence="5 6">
    <name type="scientific">Proteobacteria bacterium 228</name>
    <dbReference type="NCBI Taxonomy" id="2083153"/>
    <lineage>
        <taxon>Bacteria</taxon>
        <taxon>Pseudomonadati</taxon>
        <taxon>Pseudomonadota</taxon>
    </lineage>
</organism>
<reference evidence="5 6" key="1">
    <citation type="submission" date="2018-02" db="EMBL/GenBank/DDBJ databases">
        <title>novel marine gammaproteobacteria from coastal saline agro ecosystem.</title>
        <authorList>
            <person name="Krishnan R."/>
            <person name="Ramesh Kumar N."/>
        </authorList>
    </citation>
    <scope>NUCLEOTIDE SEQUENCE [LARGE SCALE GENOMIC DNA]</scope>
    <source>
        <strain evidence="5 6">228</strain>
    </source>
</reference>
<accession>A0A2S5KSZ0</accession>
<dbReference type="InterPro" id="IPR017853">
    <property type="entry name" value="GH"/>
</dbReference>
<dbReference type="PANTHER" id="PTHR10353">
    <property type="entry name" value="GLYCOSYL HYDROLASE"/>
    <property type="match status" value="1"/>
</dbReference>
<dbReference type="SUPFAM" id="SSF51445">
    <property type="entry name" value="(Trans)glycosidases"/>
    <property type="match status" value="1"/>
</dbReference>
<comment type="similarity">
    <text evidence="1 4">Belongs to the glycosyl hydrolase 1 family.</text>
</comment>
<protein>
    <submittedName>
        <fullName evidence="5">Beta-glucosidase</fullName>
    </submittedName>
</protein>
<evidence type="ECO:0000256" key="2">
    <source>
        <dbReference type="ARBA" id="ARBA00022801"/>
    </source>
</evidence>
<dbReference type="GO" id="GO:0005829">
    <property type="term" value="C:cytosol"/>
    <property type="evidence" value="ECO:0007669"/>
    <property type="project" value="TreeGrafter"/>
</dbReference>
<feature type="non-terminal residue" evidence="5">
    <location>
        <position position="287"/>
    </location>
</feature>
<evidence type="ECO:0000313" key="6">
    <source>
        <dbReference type="Proteomes" id="UP000238196"/>
    </source>
</evidence>
<dbReference type="PANTHER" id="PTHR10353:SF36">
    <property type="entry name" value="LP05116P"/>
    <property type="match status" value="1"/>
</dbReference>
<gene>
    <name evidence="5" type="ORF">C4K68_07955</name>
</gene>
<dbReference type="Proteomes" id="UP000238196">
    <property type="component" value="Unassembled WGS sequence"/>
</dbReference>
<dbReference type="AlphaFoldDB" id="A0A2S5KSZ0"/>
<evidence type="ECO:0000256" key="3">
    <source>
        <dbReference type="ARBA" id="ARBA00023295"/>
    </source>
</evidence>
<evidence type="ECO:0000313" key="5">
    <source>
        <dbReference type="EMBL" id="PPC77971.1"/>
    </source>
</evidence>
<sequence length="287" mass="31400">MALAASGPMLSAKAAPKAGQIRFPDNFIWGAASAGHQVEGNNLNADIWLLENVKPSIFHEPSGDAANSLELWEVDLDLAKNLGLNAYRFSIEWARVEPEPGRFSQAMLDHYKRIIEGCHQRGLLPLVTFNHFTSPIWFSAQGGWTNQEAPALFARYSAKVAEQMADAIGYAVTFNEPNILRLLRALNLPQGMWQGQRAMLAAAAKASNSDRFCCINAANFEDLDAMTAQLIEGHKLGTQAIKAANSKLPVGFSLAMFDDQAAGENSLRDAKRQELYGDWFKAAATSD</sequence>